<dbReference type="PANTHER" id="PTHR34315">
    <property type="match status" value="1"/>
</dbReference>
<feature type="domain" description="Intradiol ring-cleavage dioxygenases" evidence="2">
    <location>
        <begin position="132"/>
        <end position="207"/>
    </location>
</feature>
<dbReference type="InterPro" id="IPR000627">
    <property type="entry name" value="Intradiol_dOase_C"/>
</dbReference>
<accession>A0A4Q9KKI8</accession>
<name>A0A4Q9KKI8_PROTD</name>
<protein>
    <submittedName>
        <fullName evidence="3">3,4-dioxygenase subunit beta</fullName>
    </submittedName>
</protein>
<evidence type="ECO:0000313" key="3">
    <source>
        <dbReference type="EMBL" id="TBT95012.1"/>
    </source>
</evidence>
<keyword evidence="3" id="KW-0223">Dioxygenase</keyword>
<gene>
    <name evidence="3" type="ORF">ET996_06975</name>
</gene>
<evidence type="ECO:0000313" key="4">
    <source>
        <dbReference type="Proteomes" id="UP000291933"/>
    </source>
</evidence>
<organism evidence="3 4">
    <name type="scientific">Propioniciclava tarda</name>
    <dbReference type="NCBI Taxonomy" id="433330"/>
    <lineage>
        <taxon>Bacteria</taxon>
        <taxon>Bacillati</taxon>
        <taxon>Actinomycetota</taxon>
        <taxon>Actinomycetes</taxon>
        <taxon>Propionibacteriales</taxon>
        <taxon>Propionibacteriaceae</taxon>
        <taxon>Propioniciclava</taxon>
    </lineage>
</organism>
<dbReference type="GO" id="GO:0016702">
    <property type="term" value="F:oxidoreductase activity, acting on single donors with incorporation of molecular oxygen, incorporation of two atoms of oxygen"/>
    <property type="evidence" value="ECO:0007669"/>
    <property type="project" value="InterPro"/>
</dbReference>
<dbReference type="InterPro" id="IPR015889">
    <property type="entry name" value="Intradiol_dOase_core"/>
</dbReference>
<dbReference type="CDD" id="cd03457">
    <property type="entry name" value="intradiol_dioxygenase_like"/>
    <property type="match status" value="1"/>
</dbReference>
<dbReference type="OrthoDB" id="9800887at2"/>
<dbReference type="Pfam" id="PF00775">
    <property type="entry name" value="Dioxygenase_C"/>
    <property type="match status" value="1"/>
</dbReference>
<dbReference type="InterPro" id="IPR006311">
    <property type="entry name" value="TAT_signal"/>
</dbReference>
<dbReference type="Proteomes" id="UP000291933">
    <property type="component" value="Unassembled WGS sequence"/>
</dbReference>
<dbReference type="PANTHER" id="PTHR34315:SF1">
    <property type="entry name" value="INTRADIOL RING-CLEAVAGE DIOXYGENASES DOMAIN-CONTAINING PROTEIN-RELATED"/>
    <property type="match status" value="1"/>
</dbReference>
<comment type="caution">
    <text evidence="3">The sequence shown here is derived from an EMBL/GenBank/DDBJ whole genome shotgun (WGS) entry which is preliminary data.</text>
</comment>
<feature type="region of interest" description="Disordered" evidence="1">
    <location>
        <begin position="86"/>
        <end position="106"/>
    </location>
</feature>
<evidence type="ECO:0000256" key="1">
    <source>
        <dbReference type="SAM" id="MobiDB-lite"/>
    </source>
</evidence>
<dbReference type="Gene3D" id="2.60.130.10">
    <property type="entry name" value="Aromatic compound dioxygenase"/>
    <property type="match status" value="1"/>
</dbReference>
<dbReference type="PROSITE" id="PS51318">
    <property type="entry name" value="TAT"/>
    <property type="match status" value="1"/>
</dbReference>
<dbReference type="GO" id="GO:0008199">
    <property type="term" value="F:ferric iron binding"/>
    <property type="evidence" value="ECO:0007669"/>
    <property type="project" value="InterPro"/>
</dbReference>
<dbReference type="SUPFAM" id="SSF49482">
    <property type="entry name" value="Aromatic compound dioxygenase"/>
    <property type="match status" value="1"/>
</dbReference>
<proteinExistence type="predicted"/>
<dbReference type="AlphaFoldDB" id="A0A4Q9KKI8"/>
<dbReference type="EMBL" id="SDMR01000007">
    <property type="protein sequence ID" value="TBT95012.1"/>
    <property type="molecule type" value="Genomic_DNA"/>
</dbReference>
<keyword evidence="4" id="KW-1185">Reference proteome</keyword>
<evidence type="ECO:0000259" key="2">
    <source>
        <dbReference type="Pfam" id="PF00775"/>
    </source>
</evidence>
<keyword evidence="3" id="KW-0560">Oxidoreductase</keyword>
<dbReference type="RefSeq" id="WP_131171849.1">
    <property type="nucleotide sequence ID" value="NZ_FXTL01000006.1"/>
</dbReference>
<reference evidence="3 4" key="1">
    <citation type="submission" date="2019-01" db="EMBL/GenBank/DDBJ databases">
        <title>Lactibacter flavus gen. nov., sp. nov., a novel bacterium of the family Propionibacteriaceae isolated from raw milk and dairy products.</title>
        <authorList>
            <person name="Huptas C."/>
            <person name="Wenning M."/>
            <person name="Breitenwieser F."/>
            <person name="Doll E."/>
            <person name="Von Neubeck M."/>
            <person name="Busse H.-J."/>
            <person name="Scherer S."/>
        </authorList>
    </citation>
    <scope>NUCLEOTIDE SEQUENCE [LARGE SCALE GENOMIC DNA]</scope>
    <source>
        <strain evidence="3 4">DSM 22130</strain>
    </source>
</reference>
<sequence>MTTSHEPARNNWRDASGVLLDEEDRGLRYDLPQLSRRGVLGLFGGLGVAALAGCAATTTSAATTAGASSATTTGTATATAAASGGLFEAPSETGGPYPADGKGGQGGASVNVLDDAGIVRRDITSSFGGPTGKAEGVPLTVTMTLKDMDTSKALVGAAVYLWHADRDGRYSMYSTGVTGENYLRGVQVTDASGSVTFTTIFPGCYDGRWPHIHFEVYRDQAAATSGGQIMKTSQIALPKSACDEAYAQTGYSASVGNLSRVSLATDNVFRDDQGIHQLPVMSGSATRKLSSQMRRLKPSEVGSSGFVSRGR</sequence>